<reference evidence="1 2" key="1">
    <citation type="journal article" date="2023" name="Int. J. Syst. Evol. Microbiol.">
        <title>Arthrobacter vasquezii sp. nov., isolated from a soil sample from Union Glacier, Antarctica.</title>
        <authorList>
            <person name="Valenzuela-Ibaceta F."/>
            <person name="Carrasco V."/>
            <person name="Lagos-Moraga S."/>
            <person name="Dietz-Vargas C."/>
            <person name="Navarro C.A."/>
            <person name="Perez-Donoso J.M."/>
        </authorList>
    </citation>
    <scope>NUCLEOTIDE SEQUENCE [LARGE SCALE GENOMIC DNA]</scope>
    <source>
        <strain evidence="1 2">EH-1B-1</strain>
    </source>
</reference>
<accession>A0ABT6CT04</accession>
<gene>
    <name evidence="1" type="ORF">P4U43_00430</name>
</gene>
<sequence>MPVGDCENDFLQAARIAGIDLVRYKQPWLNQRGHFGLPDQAESVVGPLDAVFNALGGNAQEQAAKRTTPLPGDFIHPPTGTIIEIDEAQHFTSFRLRTFDFYPDAAPLDFEIGEYRDLCRRLAPKSDKYRAAKTAVGFGEGGRQRQRAYYDALRDLAAPAMGLPPVIRVAAPDGYGQAAFEGNRDRILRAIAG</sequence>
<dbReference type="RefSeq" id="WP_277356958.1">
    <property type="nucleotide sequence ID" value="NZ_JAROKN010000001.1"/>
</dbReference>
<proteinExistence type="predicted"/>
<organism evidence="1 2">
    <name type="scientific">Arthrobacter vasquezii</name>
    <dbReference type="NCBI Taxonomy" id="2977629"/>
    <lineage>
        <taxon>Bacteria</taxon>
        <taxon>Bacillati</taxon>
        <taxon>Actinomycetota</taxon>
        <taxon>Actinomycetes</taxon>
        <taxon>Micrococcales</taxon>
        <taxon>Micrococcaceae</taxon>
        <taxon>Arthrobacter</taxon>
    </lineage>
</organism>
<name>A0ABT6CT04_9MICC</name>
<dbReference type="EMBL" id="JAROKN010000001">
    <property type="protein sequence ID" value="MDF9276254.1"/>
    <property type="molecule type" value="Genomic_DNA"/>
</dbReference>
<dbReference type="Pfam" id="PF23913">
    <property type="entry name" value="DUF7255"/>
    <property type="match status" value="1"/>
</dbReference>
<evidence type="ECO:0000313" key="1">
    <source>
        <dbReference type="EMBL" id="MDF9276254.1"/>
    </source>
</evidence>
<dbReference type="InterPro" id="IPR055679">
    <property type="entry name" value="DUF7255"/>
</dbReference>
<evidence type="ECO:0000313" key="2">
    <source>
        <dbReference type="Proteomes" id="UP001220456"/>
    </source>
</evidence>
<dbReference type="Proteomes" id="UP001220456">
    <property type="component" value="Unassembled WGS sequence"/>
</dbReference>
<comment type="caution">
    <text evidence="1">The sequence shown here is derived from an EMBL/GenBank/DDBJ whole genome shotgun (WGS) entry which is preliminary data.</text>
</comment>
<protein>
    <submittedName>
        <fullName evidence="1">Uncharacterized protein</fullName>
    </submittedName>
</protein>
<keyword evidence="2" id="KW-1185">Reference proteome</keyword>